<dbReference type="HOGENOM" id="CLU_2974306_0_0_5"/>
<evidence type="ECO:0000313" key="2">
    <source>
        <dbReference type="Proteomes" id="UP000007136"/>
    </source>
</evidence>
<dbReference type="RefSeq" id="WP_012456828.1">
    <property type="nucleotide sequence ID" value="NC_010725.1"/>
</dbReference>
<reference evidence="1" key="1">
    <citation type="submission" date="2008-04" db="EMBL/GenBank/DDBJ databases">
        <title>Complete sequence of chromosome of Methylobacterium populi BJ001.</title>
        <authorList>
            <consortium name="US DOE Joint Genome Institute"/>
            <person name="Copeland A."/>
            <person name="Lucas S."/>
            <person name="Lapidus A."/>
            <person name="Glavina del Rio T."/>
            <person name="Dalin E."/>
            <person name="Tice H."/>
            <person name="Bruce D."/>
            <person name="Goodwin L."/>
            <person name="Pitluck S."/>
            <person name="Chertkov O."/>
            <person name="Brettin T."/>
            <person name="Detter J.C."/>
            <person name="Han C."/>
            <person name="Kuske C.R."/>
            <person name="Schmutz J."/>
            <person name="Larimer F."/>
            <person name="Land M."/>
            <person name="Hauser L."/>
            <person name="Kyrpides N."/>
            <person name="Mikhailova N."/>
            <person name="Marx C."/>
            <person name="Richardson P."/>
        </authorList>
    </citation>
    <scope>NUCLEOTIDE SEQUENCE [LARGE SCALE GENOMIC DNA]</scope>
    <source>
        <strain evidence="1">BJ001</strain>
    </source>
</reference>
<proteinExistence type="predicted"/>
<dbReference type="STRING" id="441620.Mpop_5136"/>
<dbReference type="KEGG" id="mpo:Mpop_5136"/>
<accession>B1Z8T0</accession>
<dbReference type="OrthoDB" id="9916695at2"/>
<organism evidence="1 2">
    <name type="scientific">Methylorubrum populi (strain ATCC BAA-705 / NCIMB 13946 / BJ001)</name>
    <name type="common">Methylobacterium populi</name>
    <dbReference type="NCBI Taxonomy" id="441620"/>
    <lineage>
        <taxon>Bacteria</taxon>
        <taxon>Pseudomonadati</taxon>
        <taxon>Pseudomonadota</taxon>
        <taxon>Alphaproteobacteria</taxon>
        <taxon>Hyphomicrobiales</taxon>
        <taxon>Methylobacteriaceae</taxon>
        <taxon>Methylorubrum</taxon>
    </lineage>
</organism>
<dbReference type="Proteomes" id="UP000007136">
    <property type="component" value="Chromosome"/>
</dbReference>
<name>B1Z8T0_METPB</name>
<dbReference type="EMBL" id="CP001029">
    <property type="protein sequence ID" value="ACB83232.1"/>
    <property type="molecule type" value="Genomic_DNA"/>
</dbReference>
<gene>
    <name evidence="1" type="ordered locus">Mpop_5136</name>
</gene>
<protein>
    <submittedName>
        <fullName evidence="1">Uncharacterized protein</fullName>
    </submittedName>
</protein>
<dbReference type="AlphaFoldDB" id="B1Z8T0"/>
<evidence type="ECO:0000313" key="1">
    <source>
        <dbReference type="EMBL" id="ACB83232.1"/>
    </source>
</evidence>
<sequence>MSDGLERHLPKLQELAAEVKDLAWDGDEAELRERAGRLAMSVLVLVKILTAKSQPGEQ</sequence>